<dbReference type="PANTHER" id="PTHR46523:SF1">
    <property type="entry name" value="DCTP PYROPHOSPHATASE 1"/>
    <property type="match status" value="1"/>
</dbReference>
<sequence>MNNKLLKKIFKFRDDRNWSQFHNPKDLAISISLEAAELLELFQWNNSKETVENNYQELQDELADILIYCTLMADKLDIDLDEAVKKKLEKNEKKYPVEKSYNSKEKYDQL</sequence>
<dbReference type="InterPro" id="IPR025984">
    <property type="entry name" value="DCTPP"/>
</dbReference>
<keyword evidence="1" id="KW-0175">Coiled coil</keyword>
<proteinExistence type="predicted"/>
<protein>
    <submittedName>
        <fullName evidence="2">NTP pyrophosphatase (Non-canonical NTP hydrolase)</fullName>
    </submittedName>
</protein>
<dbReference type="InterPro" id="IPR052555">
    <property type="entry name" value="dCTP_Pyrophosphatase"/>
</dbReference>
<dbReference type="GO" id="GO:0047429">
    <property type="term" value="F:nucleoside triphosphate diphosphatase activity"/>
    <property type="evidence" value="ECO:0007669"/>
    <property type="project" value="InterPro"/>
</dbReference>
<dbReference type="SUPFAM" id="SSF101386">
    <property type="entry name" value="all-alpha NTP pyrophosphatases"/>
    <property type="match status" value="1"/>
</dbReference>
<dbReference type="Gene3D" id="1.10.287.1080">
    <property type="entry name" value="MazG-like"/>
    <property type="match status" value="1"/>
</dbReference>
<reference evidence="2 3" key="1">
    <citation type="submission" date="2019-03" db="EMBL/GenBank/DDBJ databases">
        <title>Subsurface microbial communities from deep shales in Ohio and West Virginia, USA.</title>
        <authorList>
            <person name="Wrighton K."/>
        </authorList>
    </citation>
    <scope>NUCLEOTIDE SEQUENCE [LARGE SCALE GENOMIC DNA]</scope>
    <source>
        <strain evidence="2 3">MSL9.2</strain>
    </source>
</reference>
<dbReference type="Pfam" id="PF12643">
    <property type="entry name" value="MazG-like"/>
    <property type="match status" value="1"/>
</dbReference>
<dbReference type="OrthoDB" id="9791898at2"/>
<gene>
    <name evidence="2" type="ORF">C8C77_12520</name>
</gene>
<organism evidence="2 3">
    <name type="scientific">Halanaerobium saccharolyticum</name>
    <dbReference type="NCBI Taxonomy" id="43595"/>
    <lineage>
        <taxon>Bacteria</taxon>
        <taxon>Bacillati</taxon>
        <taxon>Bacillota</taxon>
        <taxon>Clostridia</taxon>
        <taxon>Halanaerobiales</taxon>
        <taxon>Halanaerobiaceae</taxon>
        <taxon>Halanaerobium</taxon>
    </lineage>
</organism>
<dbReference type="EMBL" id="SODA01000025">
    <property type="protein sequence ID" value="TDW00780.1"/>
    <property type="molecule type" value="Genomic_DNA"/>
</dbReference>
<dbReference type="CDD" id="cd11537">
    <property type="entry name" value="NTP-PPase_RS21-C6_like"/>
    <property type="match status" value="1"/>
</dbReference>
<evidence type="ECO:0000313" key="3">
    <source>
        <dbReference type="Proteomes" id="UP000294697"/>
    </source>
</evidence>
<dbReference type="PANTHER" id="PTHR46523">
    <property type="entry name" value="DCTP PYROPHOSPHATASE 1"/>
    <property type="match status" value="1"/>
</dbReference>
<feature type="coiled-coil region" evidence="1">
    <location>
        <begin position="41"/>
        <end position="68"/>
    </location>
</feature>
<dbReference type="GO" id="GO:0009143">
    <property type="term" value="P:nucleoside triphosphate catabolic process"/>
    <property type="evidence" value="ECO:0007669"/>
    <property type="project" value="InterPro"/>
</dbReference>
<dbReference type="RefSeq" id="WP_111573051.1">
    <property type="nucleotide sequence ID" value="NZ_QLME01000024.1"/>
</dbReference>
<name>A0A4R7YUE2_9FIRM</name>
<dbReference type="Proteomes" id="UP000294697">
    <property type="component" value="Unassembled WGS sequence"/>
</dbReference>
<accession>A0A4R7YUE2</accession>
<keyword evidence="2" id="KW-0378">Hydrolase</keyword>
<comment type="caution">
    <text evidence="2">The sequence shown here is derived from an EMBL/GenBank/DDBJ whole genome shotgun (WGS) entry which is preliminary data.</text>
</comment>
<dbReference type="PIRSF" id="PIRSF029826">
    <property type="entry name" value="UCP029826_pph"/>
    <property type="match status" value="1"/>
</dbReference>
<dbReference type="AlphaFoldDB" id="A0A4R7YUE2"/>
<evidence type="ECO:0000256" key="1">
    <source>
        <dbReference type="SAM" id="Coils"/>
    </source>
</evidence>
<evidence type="ECO:0000313" key="2">
    <source>
        <dbReference type="EMBL" id="TDW00780.1"/>
    </source>
</evidence>